<organism evidence="1 2">
    <name type="scientific">Heliocybe sulcata</name>
    <dbReference type="NCBI Taxonomy" id="5364"/>
    <lineage>
        <taxon>Eukaryota</taxon>
        <taxon>Fungi</taxon>
        <taxon>Dikarya</taxon>
        <taxon>Basidiomycota</taxon>
        <taxon>Agaricomycotina</taxon>
        <taxon>Agaricomycetes</taxon>
        <taxon>Gloeophyllales</taxon>
        <taxon>Gloeophyllaceae</taxon>
        <taxon>Heliocybe</taxon>
    </lineage>
</organism>
<accession>A0A5C3N990</accession>
<dbReference type="EMBL" id="ML213508">
    <property type="protein sequence ID" value="TFK53006.1"/>
    <property type="molecule type" value="Genomic_DNA"/>
</dbReference>
<dbReference type="OrthoDB" id="3143319at2759"/>
<dbReference type="STRING" id="5364.A0A5C3N990"/>
<name>A0A5C3N990_9AGAM</name>
<dbReference type="AlphaFoldDB" id="A0A5C3N990"/>
<evidence type="ECO:0000313" key="1">
    <source>
        <dbReference type="EMBL" id="TFK53006.1"/>
    </source>
</evidence>
<dbReference type="Proteomes" id="UP000305948">
    <property type="component" value="Unassembled WGS sequence"/>
</dbReference>
<reference evidence="1 2" key="1">
    <citation type="journal article" date="2019" name="Nat. Ecol. Evol.">
        <title>Megaphylogeny resolves global patterns of mushroom evolution.</title>
        <authorList>
            <person name="Varga T."/>
            <person name="Krizsan K."/>
            <person name="Foldi C."/>
            <person name="Dima B."/>
            <person name="Sanchez-Garcia M."/>
            <person name="Sanchez-Ramirez S."/>
            <person name="Szollosi G.J."/>
            <person name="Szarkandi J.G."/>
            <person name="Papp V."/>
            <person name="Albert L."/>
            <person name="Andreopoulos W."/>
            <person name="Angelini C."/>
            <person name="Antonin V."/>
            <person name="Barry K.W."/>
            <person name="Bougher N.L."/>
            <person name="Buchanan P."/>
            <person name="Buyck B."/>
            <person name="Bense V."/>
            <person name="Catcheside P."/>
            <person name="Chovatia M."/>
            <person name="Cooper J."/>
            <person name="Damon W."/>
            <person name="Desjardin D."/>
            <person name="Finy P."/>
            <person name="Geml J."/>
            <person name="Haridas S."/>
            <person name="Hughes K."/>
            <person name="Justo A."/>
            <person name="Karasinski D."/>
            <person name="Kautmanova I."/>
            <person name="Kiss B."/>
            <person name="Kocsube S."/>
            <person name="Kotiranta H."/>
            <person name="LaButti K.M."/>
            <person name="Lechner B.E."/>
            <person name="Liimatainen K."/>
            <person name="Lipzen A."/>
            <person name="Lukacs Z."/>
            <person name="Mihaltcheva S."/>
            <person name="Morgado L.N."/>
            <person name="Niskanen T."/>
            <person name="Noordeloos M.E."/>
            <person name="Ohm R.A."/>
            <person name="Ortiz-Santana B."/>
            <person name="Ovrebo C."/>
            <person name="Racz N."/>
            <person name="Riley R."/>
            <person name="Savchenko A."/>
            <person name="Shiryaev A."/>
            <person name="Soop K."/>
            <person name="Spirin V."/>
            <person name="Szebenyi C."/>
            <person name="Tomsovsky M."/>
            <person name="Tulloss R.E."/>
            <person name="Uehling J."/>
            <person name="Grigoriev I.V."/>
            <person name="Vagvolgyi C."/>
            <person name="Papp T."/>
            <person name="Martin F.M."/>
            <person name="Miettinen O."/>
            <person name="Hibbett D.S."/>
            <person name="Nagy L.G."/>
        </authorList>
    </citation>
    <scope>NUCLEOTIDE SEQUENCE [LARGE SCALE GENOMIC DNA]</scope>
    <source>
        <strain evidence="1 2">OMC1185</strain>
    </source>
</reference>
<evidence type="ECO:0000313" key="2">
    <source>
        <dbReference type="Proteomes" id="UP000305948"/>
    </source>
</evidence>
<protein>
    <submittedName>
        <fullName evidence="1">Uncharacterized protein</fullName>
    </submittedName>
</protein>
<sequence length="332" mass="37794">MQSAYTIEVHRLRSDAFLESSLASQSVLDIGRILVRGATGVDNWSSIVKQPSDVAYDDFLFEIAQEELPPLYSLEEFQSTDIEYVFRSCRQFGIEEPRQRLAPRKTRKIEIPEPSLFRMIPQPHYRSQLPHGPQQLQVLEAHKLLAYSQRSPVPLDPETDMSKFFGSNALTRCAWVIPVRGRLYFPDATPARMCDIENVMQLGVRNVASEESGGLETCILWSPKALRAFWDWLLQYHANGAFGPIALSFKAVVPGIHYEDVYEDDEDGGSEIGECLDYIDHIKVYHDAYLSLHLRNAISLWKYQSTPSSRRRHFMRGAKLLLEGSGKAVCIV</sequence>
<keyword evidence="2" id="KW-1185">Reference proteome</keyword>
<gene>
    <name evidence="1" type="ORF">OE88DRAFT_1806925</name>
</gene>
<proteinExistence type="predicted"/>